<evidence type="ECO:0000313" key="1">
    <source>
        <dbReference type="EMBL" id="SHK90481.1"/>
    </source>
</evidence>
<keyword evidence="2" id="KW-1185">Reference proteome</keyword>
<dbReference type="Proteomes" id="UP000184191">
    <property type="component" value="Unassembled WGS sequence"/>
</dbReference>
<accession>A0A1M6W9S6</accession>
<name>A0A1M6W9S6_9RHOB</name>
<protein>
    <submittedName>
        <fullName evidence="1">Uncharacterized protein</fullName>
    </submittedName>
</protein>
<dbReference type="AlphaFoldDB" id="A0A1M6W9S6"/>
<organism evidence="1 2">
    <name type="scientific">Roseovarius marisflavi</name>
    <dbReference type="NCBI Taxonomy" id="1054996"/>
    <lineage>
        <taxon>Bacteria</taxon>
        <taxon>Pseudomonadati</taxon>
        <taxon>Pseudomonadota</taxon>
        <taxon>Alphaproteobacteria</taxon>
        <taxon>Rhodobacterales</taxon>
        <taxon>Roseobacteraceae</taxon>
        <taxon>Roseovarius</taxon>
    </lineage>
</organism>
<gene>
    <name evidence="1" type="ORF">SAMN05444414_102201</name>
</gene>
<dbReference type="EMBL" id="FRBN01000002">
    <property type="protein sequence ID" value="SHK90481.1"/>
    <property type="molecule type" value="Genomic_DNA"/>
</dbReference>
<evidence type="ECO:0000313" key="2">
    <source>
        <dbReference type="Proteomes" id="UP000184191"/>
    </source>
</evidence>
<sequence length="61" mass="7001">MNVSGLRATDPTFQPLHRRLDVRAALVRVSRNHGQGLMAGNTLYRWQVHTGLDQMCYRCMT</sequence>
<proteinExistence type="predicted"/>
<reference evidence="2" key="1">
    <citation type="submission" date="2016-11" db="EMBL/GenBank/DDBJ databases">
        <authorList>
            <person name="Varghese N."/>
            <person name="Submissions S."/>
        </authorList>
    </citation>
    <scope>NUCLEOTIDE SEQUENCE [LARGE SCALE GENOMIC DNA]</scope>
    <source>
        <strain evidence="2">DSM 29327</strain>
    </source>
</reference>